<evidence type="ECO:0000259" key="1">
    <source>
        <dbReference type="Pfam" id="PF12697"/>
    </source>
</evidence>
<dbReference type="InterPro" id="IPR029058">
    <property type="entry name" value="AB_hydrolase_fold"/>
</dbReference>
<dbReference type="SUPFAM" id="SSF53474">
    <property type="entry name" value="alpha/beta-Hydrolases"/>
    <property type="match status" value="1"/>
</dbReference>
<dbReference type="Gene3D" id="3.40.50.1820">
    <property type="entry name" value="alpha/beta hydrolase"/>
    <property type="match status" value="1"/>
</dbReference>
<name>A0ABR0F3H4_ZASCE</name>
<dbReference type="Proteomes" id="UP001305779">
    <property type="component" value="Unassembled WGS sequence"/>
</dbReference>
<evidence type="ECO:0000313" key="2">
    <source>
        <dbReference type="EMBL" id="KAK4508252.1"/>
    </source>
</evidence>
<organism evidence="2 3">
    <name type="scientific">Zasmidium cellare</name>
    <name type="common">Wine cellar mold</name>
    <name type="synonym">Racodium cellare</name>
    <dbReference type="NCBI Taxonomy" id="395010"/>
    <lineage>
        <taxon>Eukaryota</taxon>
        <taxon>Fungi</taxon>
        <taxon>Dikarya</taxon>
        <taxon>Ascomycota</taxon>
        <taxon>Pezizomycotina</taxon>
        <taxon>Dothideomycetes</taxon>
        <taxon>Dothideomycetidae</taxon>
        <taxon>Mycosphaerellales</taxon>
        <taxon>Mycosphaerellaceae</taxon>
        <taxon>Zasmidium</taxon>
    </lineage>
</organism>
<proteinExistence type="predicted"/>
<dbReference type="InterPro" id="IPR000073">
    <property type="entry name" value="AB_hydrolase_1"/>
</dbReference>
<accession>A0ABR0F3H4</accession>
<gene>
    <name evidence="2" type="ORF">PRZ48_001990</name>
</gene>
<comment type="caution">
    <text evidence="2">The sequence shown here is derived from an EMBL/GenBank/DDBJ whole genome shotgun (WGS) entry which is preliminary data.</text>
</comment>
<dbReference type="PANTHER" id="PTHR37017">
    <property type="entry name" value="AB HYDROLASE-1 DOMAIN-CONTAINING PROTEIN-RELATED"/>
    <property type="match status" value="1"/>
</dbReference>
<dbReference type="InterPro" id="IPR052897">
    <property type="entry name" value="Sec-Metab_Biosynth_Hydrolase"/>
</dbReference>
<sequence>MSFLGILRGAFKETTALDEDDIRRRPATRPRPTIIIAHDAFHTPAHFDRLQQDLAGAGFRVVIPQLPSSSSAAQSATLEDDVNTLVFYGNAEIENGNNVVLVAHGYGSIPGSAAAERLNQHSLDRPRTGSVTRLILIAGVISRTNESYYDSVEAAWAVARDNLVAIRKPERILYNDCTPDTTTTALAQMRPHSESSLWAKSTAPGWTSIPTFYLVCEDDQAVAPSLQRGFVSILQGVNRRVEVGTLSGAGHCPFLSRTREVAAMIVRQILENA</sequence>
<evidence type="ECO:0000313" key="3">
    <source>
        <dbReference type="Proteomes" id="UP001305779"/>
    </source>
</evidence>
<feature type="domain" description="AB hydrolase-1" evidence="1">
    <location>
        <begin position="34"/>
        <end position="263"/>
    </location>
</feature>
<dbReference type="PANTHER" id="PTHR37017:SF11">
    <property type="entry name" value="ESTERASE_LIPASE_THIOESTERASE DOMAIN-CONTAINING PROTEIN"/>
    <property type="match status" value="1"/>
</dbReference>
<dbReference type="Pfam" id="PF12697">
    <property type="entry name" value="Abhydrolase_6"/>
    <property type="match status" value="1"/>
</dbReference>
<dbReference type="EMBL" id="JAXOVC010000001">
    <property type="protein sequence ID" value="KAK4508252.1"/>
    <property type="molecule type" value="Genomic_DNA"/>
</dbReference>
<protein>
    <recommendedName>
        <fullName evidence="1">AB hydrolase-1 domain-containing protein</fullName>
    </recommendedName>
</protein>
<keyword evidence="3" id="KW-1185">Reference proteome</keyword>
<reference evidence="2 3" key="1">
    <citation type="journal article" date="2023" name="G3 (Bethesda)">
        <title>A chromosome-level genome assembly of Zasmidium syzygii isolated from banana leaves.</title>
        <authorList>
            <person name="van Westerhoven A.C."/>
            <person name="Mehrabi R."/>
            <person name="Talebi R."/>
            <person name="Steentjes M.B.F."/>
            <person name="Corcolon B."/>
            <person name="Chong P.A."/>
            <person name="Kema G.H.J."/>
            <person name="Seidl M.F."/>
        </authorList>
    </citation>
    <scope>NUCLEOTIDE SEQUENCE [LARGE SCALE GENOMIC DNA]</scope>
    <source>
        <strain evidence="2 3">P124</strain>
    </source>
</reference>